<keyword evidence="3" id="KW-1185">Reference proteome</keyword>
<dbReference type="PANTHER" id="PTHR21616">
    <property type="entry name" value="CENTROSOME SPINDLE POLE ASSOCIATED PROTEIN"/>
    <property type="match status" value="1"/>
</dbReference>
<feature type="region of interest" description="Disordered" evidence="2">
    <location>
        <begin position="126"/>
        <end position="147"/>
    </location>
</feature>
<organism evidence="3 4">
    <name type="scientific">Panagrolaimus superbus</name>
    <dbReference type="NCBI Taxonomy" id="310955"/>
    <lineage>
        <taxon>Eukaryota</taxon>
        <taxon>Metazoa</taxon>
        <taxon>Ecdysozoa</taxon>
        <taxon>Nematoda</taxon>
        <taxon>Chromadorea</taxon>
        <taxon>Rhabditida</taxon>
        <taxon>Tylenchina</taxon>
        <taxon>Panagrolaimomorpha</taxon>
        <taxon>Panagrolaimoidea</taxon>
        <taxon>Panagrolaimidae</taxon>
        <taxon>Panagrolaimus</taxon>
    </lineage>
</organism>
<dbReference type="GO" id="GO:0032467">
    <property type="term" value="P:positive regulation of cytokinesis"/>
    <property type="evidence" value="ECO:0007669"/>
    <property type="project" value="InterPro"/>
</dbReference>
<dbReference type="Proteomes" id="UP000887577">
    <property type="component" value="Unplaced"/>
</dbReference>
<dbReference type="GO" id="GO:0005813">
    <property type="term" value="C:centrosome"/>
    <property type="evidence" value="ECO:0007669"/>
    <property type="project" value="InterPro"/>
</dbReference>
<evidence type="ECO:0000313" key="4">
    <source>
        <dbReference type="WBParaSite" id="PSU_v2.g12368.t1"/>
    </source>
</evidence>
<feature type="coiled-coil region" evidence="1">
    <location>
        <begin position="366"/>
        <end position="402"/>
    </location>
</feature>
<feature type="compositionally biased region" description="Low complexity" evidence="2">
    <location>
        <begin position="430"/>
        <end position="450"/>
    </location>
</feature>
<feature type="compositionally biased region" description="Low complexity" evidence="2">
    <location>
        <begin position="531"/>
        <end position="560"/>
    </location>
</feature>
<evidence type="ECO:0000256" key="1">
    <source>
        <dbReference type="SAM" id="Coils"/>
    </source>
</evidence>
<feature type="region of interest" description="Disordered" evidence="2">
    <location>
        <begin position="335"/>
        <end position="361"/>
    </location>
</feature>
<name>A0A914Y3M5_9BILA</name>
<feature type="compositionally biased region" description="Polar residues" evidence="2">
    <location>
        <begin position="240"/>
        <end position="257"/>
    </location>
</feature>
<feature type="compositionally biased region" description="Polar residues" evidence="2">
    <location>
        <begin position="481"/>
        <end position="490"/>
    </location>
</feature>
<accession>A0A914Y3M5</accession>
<dbReference type="AlphaFoldDB" id="A0A914Y3M5"/>
<feature type="compositionally biased region" description="Basic and acidic residues" evidence="2">
    <location>
        <begin position="571"/>
        <end position="582"/>
    </location>
</feature>
<dbReference type="InterPro" id="IPR026708">
    <property type="entry name" value="CSPP1"/>
</dbReference>
<dbReference type="PANTHER" id="PTHR21616:SF2">
    <property type="entry name" value="CENTROSOME AND SPINDLE POLE-ASSOCIATED PROTEIN 1"/>
    <property type="match status" value="1"/>
</dbReference>
<dbReference type="GO" id="GO:0005874">
    <property type="term" value="C:microtubule"/>
    <property type="evidence" value="ECO:0007669"/>
    <property type="project" value="InterPro"/>
</dbReference>
<feature type="region of interest" description="Disordered" evidence="2">
    <location>
        <begin position="213"/>
        <end position="257"/>
    </location>
</feature>
<feature type="compositionally biased region" description="Polar residues" evidence="2">
    <location>
        <begin position="335"/>
        <end position="353"/>
    </location>
</feature>
<evidence type="ECO:0000256" key="2">
    <source>
        <dbReference type="SAM" id="MobiDB-lite"/>
    </source>
</evidence>
<dbReference type="GO" id="GO:0000922">
    <property type="term" value="C:spindle pole"/>
    <property type="evidence" value="ECO:0007669"/>
    <property type="project" value="InterPro"/>
</dbReference>
<feature type="region of interest" description="Disordered" evidence="2">
    <location>
        <begin position="428"/>
        <end position="588"/>
    </location>
</feature>
<keyword evidence="1" id="KW-0175">Coiled coil</keyword>
<dbReference type="WBParaSite" id="PSU_v2.g12368.t1">
    <property type="protein sequence ID" value="PSU_v2.g12368.t1"/>
    <property type="gene ID" value="PSU_v2.g12368"/>
</dbReference>
<feature type="compositionally biased region" description="Polar residues" evidence="2">
    <location>
        <begin position="497"/>
        <end position="526"/>
    </location>
</feature>
<evidence type="ECO:0000313" key="3">
    <source>
        <dbReference type="Proteomes" id="UP000887577"/>
    </source>
</evidence>
<proteinExistence type="predicted"/>
<feature type="region of interest" description="Disordered" evidence="2">
    <location>
        <begin position="1"/>
        <end position="26"/>
    </location>
</feature>
<reference evidence="4" key="1">
    <citation type="submission" date="2022-11" db="UniProtKB">
        <authorList>
            <consortium name="WormBaseParasite"/>
        </authorList>
    </citation>
    <scope>IDENTIFICATION</scope>
</reference>
<feature type="compositionally biased region" description="Basic and acidic residues" evidence="2">
    <location>
        <begin position="470"/>
        <end position="480"/>
    </location>
</feature>
<protein>
    <submittedName>
        <fullName evidence="4">CCDC66 domain-containing protein</fullName>
    </submittedName>
</protein>
<sequence>MVRTYAFNPSTQSAGLPGNRKPPPEVLQQDPHLIQLPLNDSQSFPQQKVYEVFQQHPFDASLSSSSLSSGPLPPQIIPGSTQLFGIRSILIDGQHFYQPIDPQLNQLINKEFATLGIINNSNRNNNNSIKHDFNHPSDPGPSNQNYLSNNSVGLAAFHIANQPYLNASQTFAQSQISRSDSSKAFSEYDPAIQNNHVGIPVVRNQKTLHSAVNQQRDNDKNMIDDLPWARGNPQPKSGKRGSTNWNTGQQTSKVPSSLYSLNDPFTLSGKLVDSGHNSLHAAPPAASLYHFDRDAYTSLSTAPPLPVHLPSLNMSGSTNSYGGFYNDPLAASRNTYYPAQNPSKLSNSYQQEFPKNDKEQHKYELLRQIEENKRRKEYEKMRERELEDRERLRSEIFQARQQAEMDAEKRAVKEKALAVERKAARMAEMNSNYVNNKPSKSSNNRRPPSVTRENSRPTRQNSDDMSGPPRKLEWWEKKNTLNEQQRQQSPVIPALRNKNNPNQPPSRQINRAPSVESTMRNRTPSLDHSIRASTPQRRSSSQAPSRRSDSPRPASRPIRPMAQSLSRNSRHSIDSTDVRIPRFDQTNETLRSLDHTHRELEHEQRRVHKAIQENNYDHEVFR</sequence>